<organism evidence="2">
    <name type="scientific">marine sediment metagenome</name>
    <dbReference type="NCBI Taxonomy" id="412755"/>
    <lineage>
        <taxon>unclassified sequences</taxon>
        <taxon>metagenomes</taxon>
        <taxon>ecological metagenomes</taxon>
    </lineage>
</organism>
<dbReference type="SUPFAM" id="SSF55608">
    <property type="entry name" value="Homing endonucleases"/>
    <property type="match status" value="1"/>
</dbReference>
<dbReference type="InterPro" id="IPR004860">
    <property type="entry name" value="LAGLIDADG_dom"/>
</dbReference>
<dbReference type="GO" id="GO:0016539">
    <property type="term" value="P:intein-mediated protein splicing"/>
    <property type="evidence" value="ECO:0007669"/>
    <property type="project" value="InterPro"/>
</dbReference>
<feature type="non-terminal residue" evidence="2">
    <location>
        <position position="1"/>
    </location>
</feature>
<protein>
    <recommendedName>
        <fullName evidence="1">DOD-type homing endonuclease domain-containing protein</fullName>
    </recommendedName>
</protein>
<comment type="caution">
    <text evidence="2">The sequence shown here is derived from an EMBL/GenBank/DDBJ whole genome shotgun (WGS) entry which is preliminary data.</text>
</comment>
<evidence type="ECO:0000313" key="2">
    <source>
        <dbReference type="EMBL" id="GAI73360.1"/>
    </source>
</evidence>
<dbReference type="InterPro" id="IPR027434">
    <property type="entry name" value="Homing_endonucl"/>
</dbReference>
<sequence length="244" mass="27178">PRLNHNRDIQLITPDFAELLGWYTAEGCKGGNHITFSLGKEETSAIESVSTLMKASLGKEPISRETGTAIQLDYCNKAFAPIFAEFGSAAPKKQIPEWFLRLPYEKQYRFLKGYIGGDGHTEASSKRYSIEANTVSPRLAYGLRLLLYKLGILHGLYKRPQRDGLIDGRVIHGNGTRYEIQISGEAAALLGNAIGELFNPRERALRNMGWVSPNYVFVPVVSNEAVPYNGTVYNISVEDDESYL</sequence>
<dbReference type="Gene3D" id="3.10.28.10">
    <property type="entry name" value="Homing endonucleases"/>
    <property type="match status" value="1"/>
</dbReference>
<feature type="non-terminal residue" evidence="2">
    <location>
        <position position="244"/>
    </location>
</feature>
<evidence type="ECO:0000259" key="1">
    <source>
        <dbReference type="PROSITE" id="PS50819"/>
    </source>
</evidence>
<dbReference type="GO" id="GO:0004519">
    <property type="term" value="F:endonuclease activity"/>
    <property type="evidence" value="ECO:0007669"/>
    <property type="project" value="InterPro"/>
</dbReference>
<dbReference type="SUPFAM" id="SSF51294">
    <property type="entry name" value="Hedgehog/intein (Hint) domain"/>
    <property type="match status" value="1"/>
</dbReference>
<reference evidence="2" key="1">
    <citation type="journal article" date="2014" name="Front. Microbiol.">
        <title>High frequency of phylogenetically diverse reductive dehalogenase-homologous genes in deep subseafloor sedimentary metagenomes.</title>
        <authorList>
            <person name="Kawai M."/>
            <person name="Futagami T."/>
            <person name="Toyoda A."/>
            <person name="Takaki Y."/>
            <person name="Nishi S."/>
            <person name="Hori S."/>
            <person name="Arai W."/>
            <person name="Tsubouchi T."/>
            <person name="Morono Y."/>
            <person name="Uchiyama I."/>
            <person name="Ito T."/>
            <person name="Fujiyama A."/>
            <person name="Inagaki F."/>
            <person name="Takami H."/>
        </authorList>
    </citation>
    <scope>NUCLEOTIDE SEQUENCE</scope>
    <source>
        <strain evidence="2">Expedition CK06-06</strain>
    </source>
</reference>
<name>X1SD59_9ZZZZ</name>
<dbReference type="EMBL" id="BARW01011418">
    <property type="protein sequence ID" value="GAI73360.1"/>
    <property type="molecule type" value="Genomic_DNA"/>
</dbReference>
<dbReference type="InterPro" id="IPR006142">
    <property type="entry name" value="INTEIN"/>
</dbReference>
<accession>X1SD59</accession>
<dbReference type="PRINTS" id="PR00379">
    <property type="entry name" value="INTEIN"/>
</dbReference>
<dbReference type="AlphaFoldDB" id="X1SD59"/>
<dbReference type="InterPro" id="IPR036844">
    <property type="entry name" value="Hint_dom_sf"/>
</dbReference>
<feature type="domain" description="DOD-type homing endonuclease" evidence="1">
    <location>
        <begin position="19"/>
        <end position="152"/>
    </location>
</feature>
<dbReference type="PROSITE" id="PS50819">
    <property type="entry name" value="INTEIN_ENDONUCLEASE"/>
    <property type="match status" value="1"/>
</dbReference>
<dbReference type="InterPro" id="IPR004042">
    <property type="entry name" value="Intein_endonuc_central"/>
</dbReference>
<gene>
    <name evidence="2" type="ORF">S12H4_22025</name>
</gene>
<dbReference type="Pfam" id="PF14528">
    <property type="entry name" value="LAGLIDADG_3"/>
    <property type="match status" value="1"/>
</dbReference>
<proteinExistence type="predicted"/>